<protein>
    <submittedName>
        <fullName evidence="7">O-methyltransferase</fullName>
    </submittedName>
</protein>
<dbReference type="InterPro" id="IPR016461">
    <property type="entry name" value="COMT-like"/>
</dbReference>
<evidence type="ECO:0000259" key="6">
    <source>
        <dbReference type="Pfam" id="PF08100"/>
    </source>
</evidence>
<dbReference type="InterPro" id="IPR036390">
    <property type="entry name" value="WH_DNA-bd_sf"/>
</dbReference>
<dbReference type="PROSITE" id="PS51683">
    <property type="entry name" value="SAM_OMT_II"/>
    <property type="match status" value="1"/>
</dbReference>
<dbReference type="SUPFAM" id="SSF53335">
    <property type="entry name" value="S-adenosyl-L-methionine-dependent methyltransferases"/>
    <property type="match status" value="1"/>
</dbReference>
<dbReference type="InterPro" id="IPR012967">
    <property type="entry name" value="COMT_dimerisation"/>
</dbReference>
<dbReference type="InterPro" id="IPR036388">
    <property type="entry name" value="WH-like_DNA-bd_sf"/>
</dbReference>
<evidence type="ECO:0000313" key="7">
    <source>
        <dbReference type="EMBL" id="BBE32342.1"/>
    </source>
</evidence>
<dbReference type="Gene3D" id="3.40.50.150">
    <property type="entry name" value="Vaccinia Virus protein VP39"/>
    <property type="match status" value="1"/>
</dbReference>
<dbReference type="SUPFAM" id="SSF46785">
    <property type="entry name" value="Winged helix' DNA-binding domain"/>
    <property type="match status" value="1"/>
</dbReference>
<accession>A0A5A4Q7D3</accession>
<dbReference type="InterPro" id="IPR001077">
    <property type="entry name" value="COMT_C"/>
</dbReference>
<dbReference type="PANTHER" id="PTHR11746">
    <property type="entry name" value="O-METHYLTRANSFERASE"/>
    <property type="match status" value="1"/>
</dbReference>
<feature type="domain" description="O-methyltransferase dimerisation" evidence="6">
    <location>
        <begin position="23"/>
        <end position="86"/>
    </location>
</feature>
<keyword evidence="1 7" id="KW-0489">Methyltransferase</keyword>
<evidence type="ECO:0000256" key="3">
    <source>
        <dbReference type="ARBA" id="ARBA00022691"/>
    </source>
</evidence>
<organism evidence="7">
    <name type="scientific">Acorus calamus</name>
    <name type="common">Sweet flag</name>
    <dbReference type="NCBI Taxonomy" id="4465"/>
    <lineage>
        <taxon>Eukaryota</taxon>
        <taxon>Viridiplantae</taxon>
        <taxon>Streptophyta</taxon>
        <taxon>Embryophyta</taxon>
        <taxon>Tracheophyta</taxon>
        <taxon>Spermatophyta</taxon>
        <taxon>Magnoliopsida</taxon>
        <taxon>Liliopsida</taxon>
        <taxon>Acoraceae</taxon>
        <taxon>Acorus</taxon>
    </lineage>
</organism>
<keyword evidence="3" id="KW-0949">S-adenosyl-L-methionine</keyword>
<evidence type="ECO:0000256" key="1">
    <source>
        <dbReference type="ARBA" id="ARBA00022603"/>
    </source>
</evidence>
<dbReference type="EMBL" id="LC387637">
    <property type="protein sequence ID" value="BBE32342.1"/>
    <property type="molecule type" value="mRNA"/>
</dbReference>
<dbReference type="GO" id="GO:0046983">
    <property type="term" value="F:protein dimerization activity"/>
    <property type="evidence" value="ECO:0007669"/>
    <property type="project" value="InterPro"/>
</dbReference>
<dbReference type="PIRSF" id="PIRSF005739">
    <property type="entry name" value="O-mtase"/>
    <property type="match status" value="1"/>
</dbReference>
<dbReference type="Pfam" id="PF00891">
    <property type="entry name" value="Methyltransf_2"/>
    <property type="match status" value="1"/>
</dbReference>
<dbReference type="GO" id="GO:0032259">
    <property type="term" value="P:methylation"/>
    <property type="evidence" value="ECO:0007669"/>
    <property type="project" value="UniProtKB-KW"/>
</dbReference>
<dbReference type="GO" id="GO:0008171">
    <property type="term" value="F:O-methyltransferase activity"/>
    <property type="evidence" value="ECO:0007669"/>
    <property type="project" value="InterPro"/>
</dbReference>
<dbReference type="InterPro" id="IPR029063">
    <property type="entry name" value="SAM-dependent_MTases_sf"/>
</dbReference>
<evidence type="ECO:0000256" key="2">
    <source>
        <dbReference type="ARBA" id="ARBA00022679"/>
    </source>
</evidence>
<dbReference type="AlphaFoldDB" id="A0A5A4Q7D3"/>
<feature type="domain" description="O-methyltransferase C-terminal" evidence="5">
    <location>
        <begin position="138"/>
        <end position="337"/>
    </location>
</feature>
<dbReference type="Gene3D" id="1.10.10.10">
    <property type="entry name" value="Winged helix-like DNA-binding domain superfamily/Winged helix DNA-binding domain"/>
    <property type="match status" value="1"/>
</dbReference>
<sequence length="355" mass="39984">MGLLIRGDNAEEEVLQAESHVLDIMYGFAESLVLRSVVELKIPDIIDSNGGPISLSDLASQLNLPLIDMGRLRRLMRYLVYMQIFYFVDSRYGLEPSVAPYLLSKGERTMAPIILSFLGEADDDYADNECTQTQIQMRHKTHFEKAMGMTFWEFLEKDPEKSKIFNATMAARFQMSSFVRCCKGMFESITSLVDVGGLNGATLDAISKAFPHIKCTVFDLPHAITTSSLDYPKLKRIPGDMFKSVPGAQAVLLKEILHEWSDEDCTAILRRCKEAVVNEEGGRVIIFDVVLVLSDETTDDGLNKVRMASDMDMMVTTGGKERTEKEWKKLIYGAGYREYKITHIDALRSVIEAFP</sequence>
<feature type="active site" description="Proton acceptor" evidence="4">
    <location>
        <position position="258"/>
    </location>
</feature>
<evidence type="ECO:0000256" key="4">
    <source>
        <dbReference type="PIRSR" id="PIRSR005739-1"/>
    </source>
</evidence>
<evidence type="ECO:0000259" key="5">
    <source>
        <dbReference type="Pfam" id="PF00891"/>
    </source>
</evidence>
<dbReference type="Pfam" id="PF08100">
    <property type="entry name" value="Dimerisation"/>
    <property type="match status" value="1"/>
</dbReference>
<gene>
    <name evidence="7" type="primary">AcOMT2</name>
</gene>
<keyword evidence="2 7" id="KW-0808">Transferase</keyword>
<proteinExistence type="evidence at transcript level"/>
<reference evidence="7" key="1">
    <citation type="journal article" date="2019" name="J. Biosci. Bioeng.">
        <title>Molecular cloning and functional characterization of an O-methyltransferase catalyzing 4'-O-methylation of resveratrol in Acorus calamus.</title>
        <authorList>
            <person name="Koeduka T."/>
            <person name="Hatada M."/>
            <person name="Suzuki H."/>
            <person name="Suzuki S."/>
            <person name="Matsui K."/>
        </authorList>
    </citation>
    <scope>NUCLEOTIDE SEQUENCE</scope>
    <source>
        <strain evidence="7">'Variegatus'_TK1</strain>
        <tissue evidence="7">Leaves</tissue>
    </source>
</reference>
<name>A0A5A4Q7D3_ACOCL</name>